<dbReference type="RefSeq" id="WP_188107749.1">
    <property type="nucleotide sequence ID" value="NZ_JAANIH010000089.1"/>
</dbReference>
<evidence type="ECO:0000313" key="3">
    <source>
        <dbReference type="Proteomes" id="UP000639516"/>
    </source>
</evidence>
<organism evidence="2 3">
    <name type="scientific">Bradyrhizobium campsiandrae</name>
    <dbReference type="NCBI Taxonomy" id="1729892"/>
    <lineage>
        <taxon>Bacteria</taxon>
        <taxon>Pseudomonadati</taxon>
        <taxon>Pseudomonadota</taxon>
        <taxon>Alphaproteobacteria</taxon>
        <taxon>Hyphomicrobiales</taxon>
        <taxon>Nitrobacteraceae</taxon>
        <taxon>Bradyrhizobium</taxon>
    </lineage>
</organism>
<gene>
    <name evidence="2" type="ORF">HA482_28580</name>
</gene>
<name>A0ABR7UF92_9BRAD</name>
<sequence>MKETLEERLGHARYEYDMARGCIVELKNEQLQFQWNVLLAAFAVYWRNCQKFLNGDDDQESIKAKNYIARFKASSARHLEGEINDLHHHVLHLSGKRTSDDEKKLALDDAVKLMEWLEANMREFASQLGEPYKSLWRPSGPVGASGQTGPTTGSTGRAAPPQSTNHVWSAGERLPSGITHTTHSTHVSFVSTRNSGEKDG</sequence>
<feature type="region of interest" description="Disordered" evidence="1">
    <location>
        <begin position="136"/>
        <end position="200"/>
    </location>
</feature>
<protein>
    <submittedName>
        <fullName evidence="2">Uncharacterized protein</fullName>
    </submittedName>
</protein>
<comment type="caution">
    <text evidence="2">The sequence shown here is derived from an EMBL/GenBank/DDBJ whole genome shotgun (WGS) entry which is preliminary data.</text>
</comment>
<dbReference type="Proteomes" id="UP000639516">
    <property type="component" value="Unassembled WGS sequence"/>
</dbReference>
<feature type="compositionally biased region" description="Low complexity" evidence="1">
    <location>
        <begin position="179"/>
        <end position="192"/>
    </location>
</feature>
<dbReference type="EMBL" id="JAATTO010000046">
    <property type="protein sequence ID" value="MBC9982172.1"/>
    <property type="molecule type" value="Genomic_DNA"/>
</dbReference>
<reference evidence="2 3" key="1">
    <citation type="journal article" date="2020" name="Arch. Microbiol.">
        <title>Bradyrhizobium campsiandrae sp. nov., a nitrogen-fixing bacterial strain isolated from a native leguminous tree from the Amazon adapted to flooded conditions.</title>
        <authorList>
            <person name="Cabral Michel D."/>
            <person name="Martins da Costa E."/>
            <person name="Azarias Guimaraes A."/>
            <person name="Soares de Carvalho T."/>
            <person name="Santos de Castro Caputo P."/>
            <person name="Willems A."/>
            <person name="de Souza Moreira F.M."/>
        </authorList>
    </citation>
    <scope>NUCLEOTIDE SEQUENCE [LARGE SCALE GENOMIC DNA]</scope>
    <source>
        <strain evidence="3">INPA 384B</strain>
    </source>
</reference>
<proteinExistence type="predicted"/>
<feature type="compositionally biased region" description="Low complexity" evidence="1">
    <location>
        <begin position="144"/>
        <end position="156"/>
    </location>
</feature>
<evidence type="ECO:0000313" key="2">
    <source>
        <dbReference type="EMBL" id="MBC9982172.1"/>
    </source>
</evidence>
<accession>A0ABR7UF92</accession>
<evidence type="ECO:0000256" key="1">
    <source>
        <dbReference type="SAM" id="MobiDB-lite"/>
    </source>
</evidence>
<keyword evidence="3" id="KW-1185">Reference proteome</keyword>